<comment type="pathway">
    <text evidence="1 7">Metabolic intermediate biosynthesis; chorismate biosynthesis; chorismate from D-erythrose 4-phosphate and phosphoenolpyruvate: step 6/7.</text>
</comment>
<protein>
    <recommendedName>
        <fullName evidence="7">3-phosphoshikimate 1-carboxyvinyltransferase</fullName>
        <ecNumber evidence="7">2.5.1.19</ecNumber>
    </recommendedName>
    <alternativeName>
        <fullName evidence="7">5-enolpyruvylshikimate-3-phosphate synthase</fullName>
        <shortName evidence="7">EPSP synthase</shortName>
        <shortName evidence="7">EPSPS</shortName>
    </alternativeName>
</protein>
<keyword evidence="4 7" id="KW-0808">Transferase</keyword>
<reference evidence="9 10" key="1">
    <citation type="journal article" date="2013" name="Genome Announc.">
        <title>Genome Sequence of Sporolactobacillus laevolacticus DSM442, an Efficient Polymer-Grade D-Lactate Producer from Agricultural Waste Cottonseed as a Nitrogen Source.</title>
        <authorList>
            <person name="Wang H."/>
            <person name="Wang L."/>
            <person name="Ju J."/>
            <person name="Yu B."/>
            <person name="Ma Y."/>
        </authorList>
    </citation>
    <scope>NUCLEOTIDE SEQUENCE [LARGE SCALE GENOMIC DNA]</scope>
    <source>
        <strain evidence="9 10">DSM 442</strain>
    </source>
</reference>
<comment type="caution">
    <text evidence="7">Lacks conserved residue(s) required for the propagation of feature annotation.</text>
</comment>
<comment type="catalytic activity">
    <reaction evidence="6">
        <text>3-phosphoshikimate + phosphoenolpyruvate = 5-O-(1-carboxyvinyl)-3-phosphoshikimate + phosphate</text>
        <dbReference type="Rhea" id="RHEA:21256"/>
        <dbReference type="ChEBI" id="CHEBI:43474"/>
        <dbReference type="ChEBI" id="CHEBI:57701"/>
        <dbReference type="ChEBI" id="CHEBI:58702"/>
        <dbReference type="ChEBI" id="CHEBI:145989"/>
        <dbReference type="EC" id="2.5.1.19"/>
    </reaction>
    <physiologicalReaction direction="left-to-right" evidence="6">
        <dbReference type="Rhea" id="RHEA:21257"/>
    </physiologicalReaction>
</comment>
<proteinExistence type="inferred from homology"/>
<evidence type="ECO:0000256" key="4">
    <source>
        <dbReference type="ARBA" id="ARBA00022679"/>
    </source>
</evidence>
<dbReference type="RefSeq" id="WP_023510309.1">
    <property type="nucleotide sequence ID" value="NZ_AWTC01000009.1"/>
</dbReference>
<feature type="binding site" evidence="7">
    <location>
        <position position="25"/>
    </location>
    <ligand>
        <name>3-phosphoshikimate</name>
        <dbReference type="ChEBI" id="CHEBI:145989"/>
    </ligand>
</feature>
<feature type="binding site" evidence="7">
    <location>
        <position position="20"/>
    </location>
    <ligand>
        <name>3-phosphoshikimate</name>
        <dbReference type="ChEBI" id="CHEBI:145989"/>
    </ligand>
</feature>
<comment type="function">
    <text evidence="7">Catalyzes the transfer of the enolpyruvyl moiety of phosphoenolpyruvate (PEP) to the 5-hydroxyl of shikimate-3-phosphate (S3P) to produce enolpyruvyl shikimate-3-phosphate and inorganic phosphate.</text>
</comment>
<dbReference type="STRING" id="1395513.P343_10285"/>
<dbReference type="PATRIC" id="fig|1395513.3.peg.2074"/>
<comment type="subcellular location">
    <subcellularLocation>
        <location evidence="7">Cytoplasm</location>
    </subcellularLocation>
</comment>
<dbReference type="GO" id="GO:0005737">
    <property type="term" value="C:cytoplasm"/>
    <property type="evidence" value="ECO:0007669"/>
    <property type="project" value="UniProtKB-SubCell"/>
</dbReference>
<feature type="binding site" evidence="7">
    <location>
        <position position="382"/>
    </location>
    <ligand>
        <name>phosphoenolpyruvate</name>
        <dbReference type="ChEBI" id="CHEBI:58702"/>
    </ligand>
</feature>
<evidence type="ECO:0000256" key="6">
    <source>
        <dbReference type="ARBA" id="ARBA00044633"/>
    </source>
</evidence>
<feature type="binding site" evidence="7">
    <location>
        <position position="171"/>
    </location>
    <ligand>
        <name>3-phosphoshikimate</name>
        <dbReference type="ChEBI" id="CHEBI:145989"/>
    </ligand>
</feature>
<evidence type="ECO:0000259" key="8">
    <source>
        <dbReference type="Pfam" id="PF00275"/>
    </source>
</evidence>
<sequence length="426" mass="46065">MLLQISSSAYQGNATIPPSKSYTHRAIIAASLSQGTSRIEPVILSQDIKATIQAMEALGAKITIKKEVEYASTVSLEVSGRDQSVKPSIPRIDCNESGSTLRFLIPIVLATCEEGVFTGTKRLGQRSLEPYRILFESKHIEWEQEPKQFPLHVKGRLHPGTFPISGKISSQFITGLLFALPLLNGDSTISIIDQLESSGYVEITREVLKDFGISVSRKENNIHVQAAQPHSTDYTVEGDWSQAAFLLLMGVLGGHVEITGLKRDSCQGDRAIEHILSAMGGKLSWQGNRLVAERSHLQARTVDVSQTPDLAPVIAGAMALANGRSVITGGRRLRDKESDRITSVASSLTALGARVEETEDGMIIDGVASLHGGRVSACNDHRLAMLLSALSVSAKEPVLIDDAESVAKSWPQFYEVVKQLGGVCNE</sequence>
<dbReference type="EC" id="2.5.1.19" evidence="7"/>
<feature type="binding site" evidence="7">
    <location>
        <position position="21"/>
    </location>
    <ligand>
        <name>3-phosphoshikimate</name>
        <dbReference type="ChEBI" id="CHEBI:145989"/>
    </ligand>
</feature>
<accession>V6IY52</accession>
<dbReference type="UniPathway" id="UPA00053">
    <property type="reaction ID" value="UER00089"/>
</dbReference>
<dbReference type="AlphaFoldDB" id="V6IY52"/>
<dbReference type="eggNOG" id="COG0128">
    <property type="taxonomic scope" value="Bacteria"/>
</dbReference>
<feature type="binding site" evidence="7">
    <location>
        <position position="408"/>
    </location>
    <ligand>
        <name>phosphoenolpyruvate</name>
        <dbReference type="ChEBI" id="CHEBI:58702"/>
    </ligand>
</feature>
<dbReference type="PANTHER" id="PTHR21090:SF5">
    <property type="entry name" value="PENTAFUNCTIONAL AROM POLYPEPTIDE"/>
    <property type="match status" value="1"/>
</dbReference>
<dbReference type="SUPFAM" id="SSF55205">
    <property type="entry name" value="EPT/RTPC-like"/>
    <property type="match status" value="1"/>
</dbReference>
<evidence type="ECO:0000256" key="7">
    <source>
        <dbReference type="HAMAP-Rule" id="MF_00210"/>
    </source>
</evidence>
<dbReference type="HAMAP" id="MF_00210">
    <property type="entry name" value="EPSP_synth"/>
    <property type="match status" value="1"/>
</dbReference>
<feature type="binding site" evidence="7">
    <location>
        <position position="171"/>
    </location>
    <ligand>
        <name>phosphoenolpyruvate</name>
        <dbReference type="ChEBI" id="CHEBI:58702"/>
    </ligand>
</feature>
<evidence type="ECO:0000313" key="9">
    <source>
        <dbReference type="EMBL" id="EST11646.1"/>
    </source>
</evidence>
<evidence type="ECO:0000256" key="5">
    <source>
        <dbReference type="ARBA" id="ARBA00023141"/>
    </source>
</evidence>
<dbReference type="PANTHER" id="PTHR21090">
    <property type="entry name" value="AROM/DEHYDROQUINATE SYNTHASE"/>
    <property type="match status" value="1"/>
</dbReference>
<keyword evidence="5 7" id="KW-0057">Aromatic amino acid biosynthesis</keyword>
<gene>
    <name evidence="7" type="primary">aroA</name>
    <name evidence="9" type="ORF">P343_10285</name>
</gene>
<dbReference type="GO" id="GO:0008652">
    <property type="term" value="P:amino acid biosynthetic process"/>
    <property type="evidence" value="ECO:0007669"/>
    <property type="project" value="UniProtKB-KW"/>
</dbReference>
<dbReference type="GO" id="GO:0009073">
    <property type="term" value="P:aromatic amino acid family biosynthetic process"/>
    <property type="evidence" value="ECO:0007669"/>
    <property type="project" value="UniProtKB-KW"/>
</dbReference>
<comment type="similarity">
    <text evidence="2 7">Belongs to the EPSP synthase family.</text>
</comment>
<dbReference type="GO" id="GO:0003866">
    <property type="term" value="F:3-phosphoshikimate 1-carboxyvinyltransferase activity"/>
    <property type="evidence" value="ECO:0007669"/>
    <property type="project" value="UniProtKB-UniRule"/>
</dbReference>
<organism evidence="9 10">
    <name type="scientific">Sporolactobacillus laevolacticus DSM 442</name>
    <dbReference type="NCBI Taxonomy" id="1395513"/>
    <lineage>
        <taxon>Bacteria</taxon>
        <taxon>Bacillati</taxon>
        <taxon>Bacillota</taxon>
        <taxon>Bacilli</taxon>
        <taxon>Bacillales</taxon>
        <taxon>Sporolactobacillaceae</taxon>
        <taxon>Sporolactobacillus</taxon>
    </lineage>
</organism>
<dbReference type="Proteomes" id="UP000018296">
    <property type="component" value="Unassembled WGS sequence"/>
</dbReference>
<dbReference type="InterPro" id="IPR036968">
    <property type="entry name" value="Enolpyruvate_Tfrase_sf"/>
</dbReference>
<keyword evidence="10" id="KW-1185">Reference proteome</keyword>
<keyword evidence="7" id="KW-0963">Cytoplasm</keyword>
<feature type="binding site" evidence="7">
    <location>
        <position position="170"/>
    </location>
    <ligand>
        <name>3-phosphoshikimate</name>
        <dbReference type="ChEBI" id="CHEBI:145989"/>
    </ligand>
</feature>
<dbReference type="EMBL" id="AWTC01000009">
    <property type="protein sequence ID" value="EST11646.1"/>
    <property type="molecule type" value="Genomic_DNA"/>
</dbReference>
<feature type="binding site" evidence="7">
    <location>
        <position position="340"/>
    </location>
    <ligand>
        <name>phosphoenolpyruvate</name>
        <dbReference type="ChEBI" id="CHEBI:58702"/>
    </ligand>
</feature>
<name>V6IY52_9BACL</name>
<dbReference type="InterPro" id="IPR006264">
    <property type="entry name" value="EPSP_synthase"/>
</dbReference>
<dbReference type="NCBIfam" id="TIGR01356">
    <property type="entry name" value="aroA"/>
    <property type="match status" value="1"/>
</dbReference>
<feature type="active site" description="Proton acceptor" evidence="7">
    <location>
        <position position="309"/>
    </location>
</feature>
<evidence type="ECO:0000313" key="10">
    <source>
        <dbReference type="Proteomes" id="UP000018296"/>
    </source>
</evidence>
<dbReference type="PROSITE" id="PS00885">
    <property type="entry name" value="EPSP_SYNTHASE_2"/>
    <property type="match status" value="1"/>
</dbReference>
<dbReference type="InterPro" id="IPR013792">
    <property type="entry name" value="RNA3'P_cycl/enolpyr_Trfase_a/b"/>
</dbReference>
<feature type="domain" description="Enolpyruvate transferase" evidence="8">
    <location>
        <begin position="8"/>
        <end position="416"/>
    </location>
</feature>
<feature type="binding site" evidence="7">
    <location>
        <position position="126"/>
    </location>
    <ligand>
        <name>phosphoenolpyruvate</name>
        <dbReference type="ChEBI" id="CHEBI:58702"/>
    </ligand>
</feature>
<dbReference type="CDD" id="cd01556">
    <property type="entry name" value="EPSP_synthase"/>
    <property type="match status" value="1"/>
</dbReference>
<dbReference type="Pfam" id="PF00275">
    <property type="entry name" value="EPSP_synthase"/>
    <property type="match status" value="1"/>
</dbReference>
<evidence type="ECO:0000256" key="3">
    <source>
        <dbReference type="ARBA" id="ARBA00022605"/>
    </source>
</evidence>
<feature type="binding site" evidence="7">
    <location>
        <position position="336"/>
    </location>
    <ligand>
        <name>3-phosphoshikimate</name>
        <dbReference type="ChEBI" id="CHEBI:145989"/>
    </ligand>
</feature>
<dbReference type="InterPro" id="IPR023193">
    <property type="entry name" value="EPSP_synthase_CS"/>
</dbReference>
<feature type="binding site" evidence="7">
    <location>
        <position position="169"/>
    </location>
    <ligand>
        <name>3-phosphoshikimate</name>
        <dbReference type="ChEBI" id="CHEBI:145989"/>
    </ligand>
</feature>
<comment type="caution">
    <text evidence="9">The sequence shown here is derived from an EMBL/GenBank/DDBJ whole genome shotgun (WGS) entry which is preliminary data.</text>
</comment>
<feature type="binding site" evidence="7">
    <location>
        <position position="98"/>
    </location>
    <ligand>
        <name>phosphoenolpyruvate</name>
        <dbReference type="ChEBI" id="CHEBI:58702"/>
    </ligand>
</feature>
<feature type="binding site" evidence="7">
    <location>
        <position position="20"/>
    </location>
    <ligand>
        <name>phosphoenolpyruvate</name>
        <dbReference type="ChEBI" id="CHEBI:58702"/>
    </ligand>
</feature>
<dbReference type="OrthoDB" id="9809920at2"/>
<dbReference type="GO" id="GO:0009423">
    <property type="term" value="P:chorismate biosynthetic process"/>
    <property type="evidence" value="ECO:0007669"/>
    <property type="project" value="UniProtKB-UniRule"/>
</dbReference>
<dbReference type="Gene3D" id="3.65.10.10">
    <property type="entry name" value="Enolpyruvate transferase domain"/>
    <property type="match status" value="2"/>
</dbReference>
<evidence type="ECO:0000256" key="1">
    <source>
        <dbReference type="ARBA" id="ARBA00004811"/>
    </source>
</evidence>
<feature type="binding site" evidence="7">
    <location>
        <position position="309"/>
    </location>
    <ligand>
        <name>3-phosphoshikimate</name>
        <dbReference type="ChEBI" id="CHEBI:145989"/>
    </ligand>
</feature>
<evidence type="ECO:0000256" key="2">
    <source>
        <dbReference type="ARBA" id="ARBA00009948"/>
    </source>
</evidence>
<dbReference type="PIRSF" id="PIRSF000505">
    <property type="entry name" value="EPSPS"/>
    <property type="match status" value="1"/>
</dbReference>
<comment type="subunit">
    <text evidence="7">Monomer.</text>
</comment>
<dbReference type="InterPro" id="IPR001986">
    <property type="entry name" value="Enolpyruvate_Tfrase_dom"/>
</dbReference>
<feature type="binding site" evidence="7">
    <location>
        <position position="197"/>
    </location>
    <ligand>
        <name>3-phosphoshikimate</name>
        <dbReference type="ChEBI" id="CHEBI:145989"/>
    </ligand>
</feature>
<keyword evidence="3 7" id="KW-0028">Amino-acid biosynthesis</keyword>